<gene>
    <name evidence="1" type="ORF">ETQ85_16085</name>
</gene>
<protein>
    <submittedName>
        <fullName evidence="1">Class I SAM-dependent methyltransferase</fullName>
    </submittedName>
</protein>
<dbReference type="EMBL" id="SDKK01000015">
    <property type="protein sequence ID" value="TYC54969.1"/>
    <property type="molecule type" value="Genomic_DNA"/>
</dbReference>
<sequence>MSGFDANWLHQREPFDLAARSGTLAAQFCAAVASSANGPLRIIDLAAGAGANFRALAPLLHGDQDWLLVDHDPVLLDAQQAQIARWATDQGWSCHALEGGLSVDTGSARWRVRGHLLDLAQSLEQLELAGFDGVTTTAFLDLVSAAWLDRLGALLAHARRPLLATLTVDGQRDWLPRLPADKFIHDAFLRHQSGDKGFGASLGSAATPCLADRLTAHGYLVRTARSDWHIGADQRDMLLKMVEESLAVACATEPTASPLFAKWSDERTAQIASRQLLLTVGHLDLLALPPA</sequence>
<dbReference type="Gene3D" id="3.40.50.150">
    <property type="entry name" value="Vaccinia Virus protein VP39"/>
    <property type="match status" value="1"/>
</dbReference>
<dbReference type="SUPFAM" id="SSF53335">
    <property type="entry name" value="S-adenosyl-L-methionine-dependent methyltransferases"/>
    <property type="match status" value="1"/>
</dbReference>
<dbReference type="RefSeq" id="WP_148580101.1">
    <property type="nucleotide sequence ID" value="NZ_SDKK01000015.1"/>
</dbReference>
<comment type="caution">
    <text evidence="1">The sequence shown here is derived from an EMBL/GenBank/DDBJ whole genome shotgun (WGS) entry which is preliminary data.</text>
</comment>
<organism evidence="1 2">
    <name type="scientific">Zoogloea oleivorans</name>
    <dbReference type="NCBI Taxonomy" id="1552750"/>
    <lineage>
        <taxon>Bacteria</taxon>
        <taxon>Pseudomonadati</taxon>
        <taxon>Pseudomonadota</taxon>
        <taxon>Betaproteobacteria</taxon>
        <taxon>Rhodocyclales</taxon>
        <taxon>Zoogloeaceae</taxon>
        <taxon>Zoogloea</taxon>
    </lineage>
</organism>
<reference evidence="1 2" key="1">
    <citation type="submission" date="2019-01" db="EMBL/GenBank/DDBJ databases">
        <title>Zoogloea oleivorans genome sequencing and assembly.</title>
        <authorList>
            <person name="Tancsics A."/>
            <person name="Farkas M."/>
            <person name="Kriszt B."/>
            <person name="Maroti G."/>
            <person name="Horvath B."/>
        </authorList>
    </citation>
    <scope>NUCLEOTIDE SEQUENCE [LARGE SCALE GENOMIC DNA]</scope>
    <source>
        <strain evidence="1 2">Buc</strain>
    </source>
</reference>
<dbReference type="AlphaFoldDB" id="A0A6C2CNB1"/>
<dbReference type="InterPro" id="IPR029063">
    <property type="entry name" value="SAM-dependent_MTases_sf"/>
</dbReference>
<keyword evidence="2" id="KW-1185">Reference proteome</keyword>
<dbReference type="OrthoDB" id="7273451at2"/>
<evidence type="ECO:0000313" key="1">
    <source>
        <dbReference type="EMBL" id="TYC54969.1"/>
    </source>
</evidence>
<dbReference type="GO" id="GO:0008168">
    <property type="term" value="F:methyltransferase activity"/>
    <property type="evidence" value="ECO:0007669"/>
    <property type="project" value="UniProtKB-KW"/>
</dbReference>
<dbReference type="GO" id="GO:0032259">
    <property type="term" value="P:methylation"/>
    <property type="evidence" value="ECO:0007669"/>
    <property type="project" value="UniProtKB-KW"/>
</dbReference>
<keyword evidence="1" id="KW-0808">Transferase</keyword>
<keyword evidence="1" id="KW-0489">Methyltransferase</keyword>
<proteinExistence type="predicted"/>
<dbReference type="Proteomes" id="UP000389128">
    <property type="component" value="Unassembled WGS sequence"/>
</dbReference>
<accession>A0A6C2CNB1</accession>
<name>A0A6C2CNB1_9RHOO</name>
<evidence type="ECO:0000313" key="2">
    <source>
        <dbReference type="Proteomes" id="UP000389128"/>
    </source>
</evidence>